<dbReference type="InterPro" id="IPR011042">
    <property type="entry name" value="6-blade_b-propeller_TolB-like"/>
</dbReference>
<reference evidence="2 3" key="1">
    <citation type="submission" date="2018-06" db="EMBL/GenBank/DDBJ databases">
        <authorList>
            <consortium name="Pathogen Informatics"/>
            <person name="Doyle S."/>
        </authorList>
    </citation>
    <scope>NUCLEOTIDE SEQUENCE [LARGE SCALE GENOMIC DNA]</scope>
    <source>
        <strain evidence="2 3">NCTC13315</strain>
    </source>
</reference>
<dbReference type="OrthoDB" id="9770043at2"/>
<evidence type="ECO:0000259" key="1">
    <source>
        <dbReference type="Pfam" id="PF07995"/>
    </source>
</evidence>
<dbReference type="EMBL" id="UGNV01000001">
    <property type="protein sequence ID" value="STX28577.1"/>
    <property type="molecule type" value="Genomic_DNA"/>
</dbReference>
<dbReference type="SUPFAM" id="SSF50952">
    <property type="entry name" value="Soluble quinoprotein glucose dehydrogenase"/>
    <property type="match status" value="1"/>
</dbReference>
<dbReference type="Proteomes" id="UP000254968">
    <property type="component" value="Unassembled WGS sequence"/>
</dbReference>
<dbReference type="Pfam" id="PF07995">
    <property type="entry name" value="GSDH"/>
    <property type="match status" value="1"/>
</dbReference>
<gene>
    <name evidence="2" type="ORF">NCTC13315_01107</name>
</gene>
<accession>A0A378I061</accession>
<sequence length="367" mass="41464">MDFIVLFLSLLIFLPLKTYAQDLPLHLLKHPPGFAVTIYAKPIQDARQMTLGSKDIVFVGSRKEGKVYAVIPDKNSKYGTRVLTLASGLTMPNGVAFYKGDLYVADVNRVLLFKQIESHLNNPPKPIIINNALPSEDSHGWRFIRFGPDNKLYIGVGAPCNNCLKEDPRFASIMRMNPDGSQLEIYAKGVRNTVGFDWSPSDHKLWFSDNGRDWLSDNTPPDELNYAPHSGMNFGFPYCHGKNVADPEFGHLHACHEFTAPELELPAHVAALDVTFYTGRLFPSEYYGQLFISEHGSWNRKQKIGYQVIAVKLKNNKVTEVKPFIWGWLQSDKVWGRPVASLVLRDGSLLISDDYANVIYRVNYAKK</sequence>
<dbReference type="Gene3D" id="2.120.10.30">
    <property type="entry name" value="TolB, C-terminal domain"/>
    <property type="match status" value="1"/>
</dbReference>
<name>A0A378I061_9GAMM</name>
<evidence type="ECO:0000313" key="3">
    <source>
        <dbReference type="Proteomes" id="UP000254968"/>
    </source>
</evidence>
<proteinExistence type="predicted"/>
<dbReference type="InterPro" id="IPR012938">
    <property type="entry name" value="Glc/Sorbosone_DH"/>
</dbReference>
<dbReference type="AlphaFoldDB" id="A0A378I061"/>
<dbReference type="RefSeq" id="WP_115302313.1">
    <property type="nucleotide sequence ID" value="NZ_CAAAHO010000001.1"/>
</dbReference>
<feature type="domain" description="Glucose/Sorbosone dehydrogenase" evidence="1">
    <location>
        <begin position="137"/>
        <end position="293"/>
    </location>
</feature>
<dbReference type="InterPro" id="IPR011041">
    <property type="entry name" value="Quinoprot_gluc/sorb_DH_b-prop"/>
</dbReference>
<evidence type="ECO:0000313" key="2">
    <source>
        <dbReference type="EMBL" id="STX28577.1"/>
    </source>
</evidence>
<dbReference type="PANTHER" id="PTHR19328:SF40">
    <property type="entry name" value="BLL0591 PROTEIN"/>
    <property type="match status" value="1"/>
</dbReference>
<keyword evidence="3" id="KW-1185">Reference proteome</keyword>
<dbReference type="PANTHER" id="PTHR19328">
    <property type="entry name" value="HEDGEHOG-INTERACTING PROTEIN"/>
    <property type="match status" value="1"/>
</dbReference>
<protein>
    <submittedName>
        <fullName evidence="2">L-sorbosone dehydrogenase</fullName>
    </submittedName>
</protein>
<organism evidence="2 3">
    <name type="scientific">Legionella beliardensis</name>
    <dbReference type="NCBI Taxonomy" id="91822"/>
    <lineage>
        <taxon>Bacteria</taxon>
        <taxon>Pseudomonadati</taxon>
        <taxon>Pseudomonadota</taxon>
        <taxon>Gammaproteobacteria</taxon>
        <taxon>Legionellales</taxon>
        <taxon>Legionellaceae</taxon>
        <taxon>Legionella</taxon>
    </lineage>
</organism>